<proteinExistence type="inferred from homology"/>
<dbReference type="PANTHER" id="PTHR10983">
    <property type="entry name" value="1-ACYLGLYCEROL-3-PHOSPHATE ACYLTRANSFERASE-RELATED"/>
    <property type="match status" value="1"/>
</dbReference>
<evidence type="ECO:0000313" key="7">
    <source>
        <dbReference type="EMBL" id="KAK7104628.1"/>
    </source>
</evidence>
<keyword evidence="5" id="KW-1133">Transmembrane helix</keyword>
<dbReference type="PANTHER" id="PTHR10983:SF2">
    <property type="entry name" value="ACYL-COA:LYSOPHOSPHATIDYLGLYCEROL ACYLTRANSFERASE 1"/>
    <property type="match status" value="1"/>
</dbReference>
<dbReference type="GO" id="GO:0036149">
    <property type="term" value="P:phosphatidylinositol acyl-chain remodeling"/>
    <property type="evidence" value="ECO:0007669"/>
    <property type="project" value="TreeGrafter"/>
</dbReference>
<keyword evidence="2" id="KW-0808">Transferase</keyword>
<name>A0AAN9GD51_9CAEN</name>
<accession>A0AAN9GD51</accession>
<evidence type="ECO:0000256" key="1">
    <source>
        <dbReference type="ARBA" id="ARBA00008655"/>
    </source>
</evidence>
<evidence type="ECO:0000256" key="5">
    <source>
        <dbReference type="SAM" id="Phobius"/>
    </source>
</evidence>
<dbReference type="Pfam" id="PF16076">
    <property type="entry name" value="Acyltransf_C"/>
    <property type="match status" value="1"/>
</dbReference>
<comment type="caution">
    <text evidence="7">The sequence shown here is derived from an EMBL/GenBank/DDBJ whole genome shotgun (WGS) entry which is preliminary data.</text>
</comment>
<comment type="similarity">
    <text evidence="1">Belongs to the 1-acyl-sn-glycerol-3-phosphate acyltransferase family.</text>
</comment>
<dbReference type="InterPro" id="IPR032098">
    <property type="entry name" value="Acyltransf_C"/>
</dbReference>
<keyword evidence="8" id="KW-1185">Reference proteome</keyword>
<sequence>MAAVLNIIRYLARFSVFFVTNCYGLFSYMMWTTLLSPLRILWPAAYWKFESFVFKGLQSFVIIWMGRGDYKVIEAGDDIRKLSEEEAVVMCNHQSTADTPLVMLALWPKGSCMNNSFWIMDWVFRFTNFGLISTMRRDFFIKQGKETRDKQAQQLINHLKGCFMPQGRKWIILFPEGGFLRKRIETSHSYARKNGYPILNNVTLPRIGALKAIFDTIGAPERSPSNEDMTNETPLDESDPERPLKWVVDMTIAYRNSTADPPDMLGMCVGFREKQNMYVHYRAYPLSCIPRDSEGLLKWLYDRYVEKERMLDYFQSHGTFPSDSEDRPQVLSSLSAREVTYDWLSVGLYQAFYIISAYIHYTCVIKPLWSMVF</sequence>
<gene>
    <name evidence="7" type="ORF">V1264_019315</name>
</gene>
<dbReference type="InterPro" id="IPR002123">
    <property type="entry name" value="Plipid/glycerol_acylTrfase"/>
</dbReference>
<dbReference type="AlphaFoldDB" id="A0AAN9GD51"/>
<keyword evidence="3" id="KW-0012">Acyltransferase</keyword>
<keyword evidence="5" id="KW-0812">Transmembrane</keyword>
<evidence type="ECO:0000313" key="8">
    <source>
        <dbReference type="Proteomes" id="UP001374579"/>
    </source>
</evidence>
<dbReference type="Proteomes" id="UP001374579">
    <property type="component" value="Unassembled WGS sequence"/>
</dbReference>
<dbReference type="GO" id="GO:0005783">
    <property type="term" value="C:endoplasmic reticulum"/>
    <property type="evidence" value="ECO:0007669"/>
    <property type="project" value="TreeGrafter"/>
</dbReference>
<dbReference type="SMART" id="SM00563">
    <property type="entry name" value="PlsC"/>
    <property type="match status" value="1"/>
</dbReference>
<evidence type="ECO:0000256" key="3">
    <source>
        <dbReference type="ARBA" id="ARBA00023315"/>
    </source>
</evidence>
<feature type="domain" description="Phospholipid/glycerol acyltransferase" evidence="6">
    <location>
        <begin position="87"/>
        <end position="211"/>
    </location>
</feature>
<reference evidence="7 8" key="1">
    <citation type="submission" date="2024-02" db="EMBL/GenBank/DDBJ databases">
        <title>Chromosome-scale genome assembly of the rough periwinkle Littorina saxatilis.</title>
        <authorList>
            <person name="De Jode A."/>
            <person name="Faria R."/>
            <person name="Formenti G."/>
            <person name="Sims Y."/>
            <person name="Smith T.P."/>
            <person name="Tracey A."/>
            <person name="Wood J.M.D."/>
            <person name="Zagrodzka Z.B."/>
            <person name="Johannesson K."/>
            <person name="Butlin R.K."/>
            <person name="Leder E.H."/>
        </authorList>
    </citation>
    <scope>NUCLEOTIDE SEQUENCE [LARGE SCALE GENOMIC DNA]</scope>
    <source>
        <strain evidence="7">Snail1</strain>
        <tissue evidence="7">Muscle</tissue>
    </source>
</reference>
<protein>
    <recommendedName>
        <fullName evidence="6">Phospholipid/glycerol acyltransferase domain-containing protein</fullName>
    </recommendedName>
</protein>
<evidence type="ECO:0000256" key="2">
    <source>
        <dbReference type="ARBA" id="ARBA00022679"/>
    </source>
</evidence>
<dbReference type="EMBL" id="JBAMIC010000008">
    <property type="protein sequence ID" value="KAK7104628.1"/>
    <property type="molecule type" value="Genomic_DNA"/>
</dbReference>
<feature type="transmembrane region" description="Helical" evidence="5">
    <location>
        <begin position="12"/>
        <end position="31"/>
    </location>
</feature>
<organism evidence="7 8">
    <name type="scientific">Littorina saxatilis</name>
    <dbReference type="NCBI Taxonomy" id="31220"/>
    <lineage>
        <taxon>Eukaryota</taxon>
        <taxon>Metazoa</taxon>
        <taxon>Spiralia</taxon>
        <taxon>Lophotrochozoa</taxon>
        <taxon>Mollusca</taxon>
        <taxon>Gastropoda</taxon>
        <taxon>Caenogastropoda</taxon>
        <taxon>Littorinimorpha</taxon>
        <taxon>Littorinoidea</taxon>
        <taxon>Littorinidae</taxon>
        <taxon>Littorina</taxon>
    </lineage>
</organism>
<keyword evidence="5" id="KW-0472">Membrane</keyword>
<dbReference type="Pfam" id="PF01553">
    <property type="entry name" value="Acyltransferase"/>
    <property type="match status" value="1"/>
</dbReference>
<feature type="region of interest" description="Disordered" evidence="4">
    <location>
        <begin position="219"/>
        <end position="240"/>
    </location>
</feature>
<dbReference type="GO" id="GO:0016746">
    <property type="term" value="F:acyltransferase activity"/>
    <property type="evidence" value="ECO:0007669"/>
    <property type="project" value="UniProtKB-KW"/>
</dbReference>
<evidence type="ECO:0000256" key="4">
    <source>
        <dbReference type="SAM" id="MobiDB-lite"/>
    </source>
</evidence>
<evidence type="ECO:0000259" key="6">
    <source>
        <dbReference type="SMART" id="SM00563"/>
    </source>
</evidence>
<dbReference type="CDD" id="cd07990">
    <property type="entry name" value="LPLAT_LCLAT1-like"/>
    <property type="match status" value="1"/>
</dbReference>
<dbReference type="SUPFAM" id="SSF69593">
    <property type="entry name" value="Glycerol-3-phosphate (1)-acyltransferase"/>
    <property type="match status" value="1"/>
</dbReference>